<dbReference type="AlphaFoldDB" id="A0A1E3PTJ3"/>
<evidence type="ECO:0000313" key="1">
    <source>
        <dbReference type="EMBL" id="ODQ68749.1"/>
    </source>
</evidence>
<protein>
    <submittedName>
        <fullName evidence="1">Uncharacterized protein</fullName>
    </submittedName>
</protein>
<evidence type="ECO:0000313" key="2">
    <source>
        <dbReference type="Proteomes" id="UP000094385"/>
    </source>
</evidence>
<organism evidence="1 2">
    <name type="scientific">Lipomyces starkeyi NRRL Y-11557</name>
    <dbReference type="NCBI Taxonomy" id="675824"/>
    <lineage>
        <taxon>Eukaryota</taxon>
        <taxon>Fungi</taxon>
        <taxon>Dikarya</taxon>
        <taxon>Ascomycota</taxon>
        <taxon>Saccharomycotina</taxon>
        <taxon>Lipomycetes</taxon>
        <taxon>Lipomycetales</taxon>
        <taxon>Lipomycetaceae</taxon>
        <taxon>Lipomyces</taxon>
    </lineage>
</organism>
<accession>A0A1E3PTJ3</accession>
<dbReference type="EMBL" id="KV454339">
    <property type="protein sequence ID" value="ODQ68749.1"/>
    <property type="molecule type" value="Genomic_DNA"/>
</dbReference>
<gene>
    <name evidence="1" type="ORF">LIPSTDRAFT_7463</name>
</gene>
<dbReference type="Proteomes" id="UP000094385">
    <property type="component" value="Unassembled WGS sequence"/>
</dbReference>
<name>A0A1E3PTJ3_LIPST</name>
<proteinExistence type="predicted"/>
<reference evidence="1 2" key="1">
    <citation type="journal article" date="2016" name="Proc. Natl. Acad. Sci. U.S.A.">
        <title>Comparative genomics of biotechnologically important yeasts.</title>
        <authorList>
            <person name="Riley R."/>
            <person name="Haridas S."/>
            <person name="Wolfe K.H."/>
            <person name="Lopes M.R."/>
            <person name="Hittinger C.T."/>
            <person name="Goeker M."/>
            <person name="Salamov A.A."/>
            <person name="Wisecaver J.H."/>
            <person name="Long T.M."/>
            <person name="Calvey C.H."/>
            <person name="Aerts A.L."/>
            <person name="Barry K.W."/>
            <person name="Choi C."/>
            <person name="Clum A."/>
            <person name="Coughlan A.Y."/>
            <person name="Deshpande S."/>
            <person name="Douglass A.P."/>
            <person name="Hanson S.J."/>
            <person name="Klenk H.-P."/>
            <person name="LaButti K.M."/>
            <person name="Lapidus A."/>
            <person name="Lindquist E.A."/>
            <person name="Lipzen A.M."/>
            <person name="Meier-Kolthoff J.P."/>
            <person name="Ohm R.A."/>
            <person name="Otillar R.P."/>
            <person name="Pangilinan J.L."/>
            <person name="Peng Y."/>
            <person name="Rokas A."/>
            <person name="Rosa C.A."/>
            <person name="Scheuner C."/>
            <person name="Sibirny A.A."/>
            <person name="Slot J.C."/>
            <person name="Stielow J.B."/>
            <person name="Sun H."/>
            <person name="Kurtzman C.P."/>
            <person name="Blackwell M."/>
            <person name="Grigoriev I.V."/>
            <person name="Jeffries T.W."/>
        </authorList>
    </citation>
    <scope>NUCLEOTIDE SEQUENCE [LARGE SCALE GENOMIC DNA]</scope>
    <source>
        <strain evidence="1 2">NRRL Y-11557</strain>
    </source>
</reference>
<sequence length="125" mass="14170">MLLRSVQDTTFTCDMHMKDVTERSTVLVVLLPSNIGPQCAISRPYSGTQEYFECHGELQISFSQANASATVIYAHIGHTESRKFHMTDEVRNYITSHKMLSDDRRDSRKKAVDVIDEDFGGFHGI</sequence>
<keyword evidence="2" id="KW-1185">Reference proteome</keyword>